<sequence precursor="true">MTAKEEPGHARRGIILAAISFLFATVVEAPASTGTSA</sequence>
<dbReference type="EMBL" id="CP002379">
    <property type="protein sequence ID" value="ADX72071.1"/>
    <property type="molecule type" value="Genomic_DNA"/>
</dbReference>
<dbReference type="HOGENOM" id="CLU_3339376_0_0_11"/>
<feature type="transmembrane region" description="Helical" evidence="1">
    <location>
        <begin position="12"/>
        <end position="31"/>
    </location>
</feature>
<keyword evidence="1" id="KW-1133">Transmembrane helix</keyword>
<protein>
    <submittedName>
        <fullName evidence="2">Uncharacterized protein</fullName>
    </submittedName>
</protein>
<accession>F0M2C0</accession>
<evidence type="ECO:0000256" key="1">
    <source>
        <dbReference type="SAM" id="Phobius"/>
    </source>
</evidence>
<organism evidence="2 3">
    <name type="scientific">Pseudarthrobacter phenanthrenivorans (strain DSM 18606 / JCM 16027 / LMG 23796 / Sphe3)</name>
    <name type="common">Arthrobacter phenanthrenivorans</name>
    <dbReference type="NCBI Taxonomy" id="930171"/>
    <lineage>
        <taxon>Bacteria</taxon>
        <taxon>Bacillati</taxon>
        <taxon>Actinomycetota</taxon>
        <taxon>Actinomycetes</taxon>
        <taxon>Micrococcales</taxon>
        <taxon>Micrococcaceae</taxon>
        <taxon>Pseudarthrobacter</taxon>
    </lineage>
</organism>
<dbReference type="Proteomes" id="UP000008639">
    <property type="component" value="Chromosome"/>
</dbReference>
<evidence type="ECO:0000313" key="2">
    <source>
        <dbReference type="EMBL" id="ADX72071.1"/>
    </source>
</evidence>
<dbReference type="AlphaFoldDB" id="F0M2C0"/>
<dbReference type="STRING" id="930171.Asphe3_08780"/>
<keyword evidence="1" id="KW-0472">Membrane</keyword>
<dbReference type="KEGG" id="apn:Asphe3_08780"/>
<evidence type="ECO:0000313" key="3">
    <source>
        <dbReference type="Proteomes" id="UP000008639"/>
    </source>
</evidence>
<keyword evidence="1" id="KW-0812">Transmembrane</keyword>
<proteinExistence type="predicted"/>
<name>F0M2C0_PSEPM</name>
<reference evidence="2 3" key="1">
    <citation type="journal article" date="2011" name="Stand. Genomic Sci.">
        <title>Complete genome sequence of Arthrobacter phenanthrenivorans type strain (Sphe3).</title>
        <authorList>
            <person name="Kallimanis A."/>
            <person name="Labutti K.M."/>
            <person name="Lapidus A."/>
            <person name="Clum A."/>
            <person name="Lykidis A."/>
            <person name="Mavromatis K."/>
            <person name="Pagani I."/>
            <person name="Liolios K."/>
            <person name="Ivanova N."/>
            <person name="Goodwin L."/>
            <person name="Pitluck S."/>
            <person name="Chen A."/>
            <person name="Palaniappan K."/>
            <person name="Markowitz V."/>
            <person name="Bristow J."/>
            <person name="Velentzas A.D."/>
            <person name="Perisynakis A."/>
            <person name="Ouzounis C.C."/>
            <person name="Kyrpides N.C."/>
            <person name="Koukkou A.I."/>
            <person name="Drainas C."/>
        </authorList>
    </citation>
    <scope>NUCLEOTIDE SEQUENCE [LARGE SCALE GENOMIC DNA]</scope>
    <source>
        <strain evidence="3">DSM 18606 / JCM 16027 / LMG 23796 / Sphe3</strain>
    </source>
</reference>
<gene>
    <name evidence="2" type="ordered locus">Asphe3_08780</name>
</gene>